<sequence length="706" mass="77030">MNIFYSLSSAAPHCEELGGEPYLRVEVVRAGRDTNYTFSAGARVRVTCLYGHGLNIGNKTAKCSRGRWKPMKPECISLPCSVPEALNGQYTFNGGEVPERATIGHAEVVKFSCHSGYTVLGSDTLRCWYGEWTVTGTSPQCQPDEEEGSKVVHGSKVEYSCEEGWLVNVEEVRCELGHLQPSPPTCVTPAQATHAASHNLPPPLKRTPTGIDLIPNLHNSCSPPARVRGTIIYKNGQPLHRNERRFPDGTVVTFNCITNTIGEKTTWKIRCEEGSWVGQKAPSPCGLEEEQEDDDDNTEDLSVGNNSCTWRNNHPNLVTFHNDKQVKDDVAEFPPGTELVSRCVDIGKYGMAGSSHRRCLNGYWTSGSPVCFGLNREYDYALDRPPTILFRHKNGPIAQTNDGRLLVYPGTELYLECLWMRRYGTPRWNVSHSHAPVVEETAQSKVTKKPTEVLGKVGGSGPAVVGVGKYWTGWTTDALRNPQLEFRLALYTTHHGDSGDYTCVTPTGHSHTVTLDIRRVDCPPLNISTGQPGPGPAPPNHHPEGDTALGTVVTFSCGRGTALIGERQAKCLPSGNWSGPVPSCEKVRCSSPGAPEHGEVTRTGPFAAGDVVEIKCHSSFMLVGQPLLVCQDDGTWSSEVPKCSQACTYPGIIISGTMSSVKFYYPIEDSITYNCSSQFVLHGEKTITCLEGGRWSAPVPSCLPRP</sequence>
<feature type="domain" description="Sushi" evidence="7">
    <location>
        <begin position="587"/>
        <end position="645"/>
    </location>
</feature>
<evidence type="ECO:0000256" key="2">
    <source>
        <dbReference type="ARBA" id="ARBA00022737"/>
    </source>
</evidence>
<feature type="disulfide bond" evidence="5">
    <location>
        <begin position="557"/>
        <end position="584"/>
    </location>
</feature>
<feature type="domain" description="Sushi" evidence="7">
    <location>
        <begin position="12"/>
        <end position="77"/>
    </location>
</feature>
<gene>
    <name evidence="8" type="primary">hig-L1</name>
    <name evidence="8" type="ORF">Hamer_G014739</name>
</gene>
<dbReference type="EMBL" id="JAHLQT010012015">
    <property type="protein sequence ID" value="KAG7171602.1"/>
    <property type="molecule type" value="Genomic_DNA"/>
</dbReference>
<dbReference type="PANTHER" id="PTHR19325">
    <property type="entry name" value="COMPLEMENT COMPONENT-RELATED SUSHI DOMAIN-CONTAINING"/>
    <property type="match status" value="1"/>
</dbReference>
<organism evidence="8 9">
    <name type="scientific">Homarus americanus</name>
    <name type="common">American lobster</name>
    <dbReference type="NCBI Taxonomy" id="6706"/>
    <lineage>
        <taxon>Eukaryota</taxon>
        <taxon>Metazoa</taxon>
        <taxon>Ecdysozoa</taxon>
        <taxon>Arthropoda</taxon>
        <taxon>Crustacea</taxon>
        <taxon>Multicrustacea</taxon>
        <taxon>Malacostraca</taxon>
        <taxon>Eumalacostraca</taxon>
        <taxon>Eucarida</taxon>
        <taxon>Decapoda</taxon>
        <taxon>Pleocyemata</taxon>
        <taxon>Astacidea</taxon>
        <taxon>Nephropoidea</taxon>
        <taxon>Nephropidae</taxon>
        <taxon>Homarus</taxon>
    </lineage>
</organism>
<feature type="disulfide bond" evidence="5">
    <location>
        <begin position="48"/>
        <end position="75"/>
    </location>
</feature>
<dbReference type="InterPro" id="IPR035976">
    <property type="entry name" value="Sushi/SCR/CCP_sf"/>
</dbReference>
<dbReference type="InterPro" id="IPR050350">
    <property type="entry name" value="Compl-Cell_Adhes-Reg"/>
</dbReference>
<evidence type="ECO:0000256" key="4">
    <source>
        <dbReference type="ARBA" id="ARBA00023180"/>
    </source>
</evidence>
<proteinExistence type="predicted"/>
<dbReference type="SMART" id="SM00032">
    <property type="entry name" value="CCP"/>
    <property type="match status" value="8"/>
</dbReference>
<name>A0A8J5TAY4_HOMAM</name>
<protein>
    <submittedName>
        <fullName evidence="8">Locomotion-related protein Hikaru genki-like 1</fullName>
    </submittedName>
</protein>
<evidence type="ECO:0000256" key="3">
    <source>
        <dbReference type="ARBA" id="ARBA00023157"/>
    </source>
</evidence>
<dbReference type="Gene3D" id="2.10.70.10">
    <property type="entry name" value="Complement Module, domain 1"/>
    <property type="match status" value="6"/>
</dbReference>
<feature type="region of interest" description="Disordered" evidence="6">
    <location>
        <begin position="527"/>
        <end position="547"/>
    </location>
</feature>
<feature type="region of interest" description="Disordered" evidence="6">
    <location>
        <begin position="279"/>
        <end position="303"/>
    </location>
</feature>
<dbReference type="SUPFAM" id="SSF57535">
    <property type="entry name" value="Complement control module/SCR domain"/>
    <property type="match status" value="5"/>
</dbReference>
<feature type="domain" description="Sushi" evidence="7">
    <location>
        <begin position="646"/>
        <end position="704"/>
    </location>
</feature>
<feature type="domain" description="Sushi" evidence="7">
    <location>
        <begin position="78"/>
        <end position="143"/>
    </location>
</feature>
<accession>A0A8J5TAY4</accession>
<dbReference type="Proteomes" id="UP000747542">
    <property type="component" value="Unassembled WGS sequence"/>
</dbReference>
<evidence type="ECO:0000256" key="5">
    <source>
        <dbReference type="PROSITE-ProRule" id="PRU00302"/>
    </source>
</evidence>
<evidence type="ECO:0000259" key="7">
    <source>
        <dbReference type="PROSITE" id="PS50923"/>
    </source>
</evidence>
<dbReference type="Pfam" id="PF00084">
    <property type="entry name" value="Sushi"/>
    <property type="match status" value="5"/>
</dbReference>
<feature type="compositionally biased region" description="Acidic residues" evidence="6">
    <location>
        <begin position="287"/>
        <end position="299"/>
    </location>
</feature>
<feature type="disulfide bond" evidence="5">
    <location>
        <begin position="675"/>
        <end position="702"/>
    </location>
</feature>
<evidence type="ECO:0000313" key="8">
    <source>
        <dbReference type="EMBL" id="KAG7171602.1"/>
    </source>
</evidence>
<feature type="domain" description="Sushi" evidence="7">
    <location>
        <begin position="219"/>
        <end position="287"/>
    </location>
</feature>
<feature type="domain" description="Sushi" evidence="7">
    <location>
        <begin position="520"/>
        <end position="586"/>
    </location>
</feature>
<comment type="caution">
    <text evidence="5">Lacks conserved residue(s) required for the propagation of feature annotation.</text>
</comment>
<dbReference type="AlphaFoldDB" id="A0A8J5TAY4"/>
<keyword evidence="1 5" id="KW-0768">Sushi</keyword>
<evidence type="ECO:0000256" key="6">
    <source>
        <dbReference type="SAM" id="MobiDB-lite"/>
    </source>
</evidence>
<feature type="disulfide bond" evidence="5">
    <location>
        <begin position="616"/>
        <end position="643"/>
    </location>
</feature>
<keyword evidence="2" id="KW-0677">Repeat</keyword>
<keyword evidence="3 5" id="KW-1015">Disulfide bond</keyword>
<keyword evidence="4" id="KW-0325">Glycoprotein</keyword>
<dbReference type="InterPro" id="IPR000436">
    <property type="entry name" value="Sushi_SCR_CCP_dom"/>
</dbReference>
<dbReference type="PROSITE" id="PS50923">
    <property type="entry name" value="SUSHI"/>
    <property type="match status" value="6"/>
</dbReference>
<reference evidence="8" key="1">
    <citation type="journal article" date="2021" name="Sci. Adv.">
        <title>The American lobster genome reveals insights on longevity, neural, and immune adaptations.</title>
        <authorList>
            <person name="Polinski J.M."/>
            <person name="Zimin A.V."/>
            <person name="Clark K.F."/>
            <person name="Kohn A.B."/>
            <person name="Sadowski N."/>
            <person name="Timp W."/>
            <person name="Ptitsyn A."/>
            <person name="Khanna P."/>
            <person name="Romanova D.Y."/>
            <person name="Williams P."/>
            <person name="Greenwood S.J."/>
            <person name="Moroz L.L."/>
            <person name="Walt D.R."/>
            <person name="Bodnar A.G."/>
        </authorList>
    </citation>
    <scope>NUCLEOTIDE SEQUENCE</scope>
    <source>
        <strain evidence="8">GMGI-L3</strain>
    </source>
</reference>
<dbReference type="CDD" id="cd00033">
    <property type="entry name" value="CCP"/>
    <property type="match status" value="4"/>
</dbReference>
<evidence type="ECO:0000313" key="9">
    <source>
        <dbReference type="Proteomes" id="UP000747542"/>
    </source>
</evidence>
<comment type="caution">
    <text evidence="8">The sequence shown here is derived from an EMBL/GenBank/DDBJ whole genome shotgun (WGS) entry which is preliminary data.</text>
</comment>
<keyword evidence="9" id="KW-1185">Reference proteome</keyword>
<dbReference type="PANTHER" id="PTHR19325:SF560">
    <property type="entry name" value="SUSHI, VON WILLEBRAND FACTOR TYPE A, EGF AND PENTRAXIN DOMAIN-CONTAINING PROTEIN 1"/>
    <property type="match status" value="1"/>
</dbReference>
<evidence type="ECO:0000256" key="1">
    <source>
        <dbReference type="ARBA" id="ARBA00022659"/>
    </source>
</evidence>